<dbReference type="InterPro" id="IPR041701">
    <property type="entry name" value="MetN_ABC"/>
</dbReference>
<dbReference type="PROSITE" id="PS50893">
    <property type="entry name" value="ABC_TRANSPORTER_2"/>
    <property type="match status" value="1"/>
</dbReference>
<dbReference type="SUPFAM" id="SSF52540">
    <property type="entry name" value="P-loop containing nucleoside triphosphate hydrolases"/>
    <property type="match status" value="1"/>
</dbReference>
<dbReference type="InterPro" id="IPR045865">
    <property type="entry name" value="ACT-like_dom_sf"/>
</dbReference>
<dbReference type="Gene3D" id="3.40.50.300">
    <property type="entry name" value="P-loop containing nucleotide triphosphate hydrolases"/>
    <property type="match status" value="1"/>
</dbReference>
<evidence type="ECO:0000313" key="11">
    <source>
        <dbReference type="Proteomes" id="UP000681343"/>
    </source>
</evidence>
<dbReference type="InterPro" id="IPR018449">
    <property type="entry name" value="NIL_domain"/>
</dbReference>
<dbReference type="PANTHER" id="PTHR43166">
    <property type="entry name" value="AMINO ACID IMPORT ATP-BINDING PROTEIN"/>
    <property type="match status" value="1"/>
</dbReference>
<gene>
    <name evidence="10" type="primary">metN</name>
    <name evidence="10" type="ORF">MM35RIKEN_15400</name>
</gene>
<evidence type="ECO:0000256" key="1">
    <source>
        <dbReference type="ARBA" id="ARBA00005417"/>
    </source>
</evidence>
<evidence type="ECO:0000256" key="5">
    <source>
        <dbReference type="ARBA" id="ARBA00022840"/>
    </source>
</evidence>
<dbReference type="Proteomes" id="UP000681343">
    <property type="component" value="Plasmid pMM35_01"/>
</dbReference>
<dbReference type="AlphaFoldDB" id="A0A810PRV8"/>
<dbReference type="PANTHER" id="PTHR43166:SF30">
    <property type="entry name" value="METHIONINE IMPORT ATP-BINDING PROTEIN METN"/>
    <property type="match status" value="1"/>
</dbReference>
<geneLocation type="plasmid" evidence="10 11">
    <name>pMM35_01</name>
</geneLocation>
<keyword evidence="4" id="KW-0547">Nucleotide-binding</keyword>
<protein>
    <submittedName>
        <fullName evidence="10">Methionine import ATP-binding protein MetN</fullName>
    </submittedName>
</protein>
<evidence type="ECO:0000256" key="7">
    <source>
        <dbReference type="ARBA" id="ARBA00022970"/>
    </source>
</evidence>
<dbReference type="PROSITE" id="PS00211">
    <property type="entry name" value="ABC_TRANSPORTER_1"/>
    <property type="match status" value="1"/>
</dbReference>
<keyword evidence="6" id="KW-1278">Translocase</keyword>
<dbReference type="CDD" id="cd03258">
    <property type="entry name" value="ABC_MetN_methionine_transporter"/>
    <property type="match status" value="1"/>
</dbReference>
<evidence type="ECO:0000256" key="3">
    <source>
        <dbReference type="ARBA" id="ARBA00022475"/>
    </source>
</evidence>
<evidence type="ECO:0000259" key="9">
    <source>
        <dbReference type="PROSITE" id="PS50893"/>
    </source>
</evidence>
<dbReference type="KEGG" id="vfa:MM35RIKEN_15400"/>
<organism evidence="10 11">
    <name type="scientific">Vescimonas fastidiosa</name>
    <dbReference type="NCBI Taxonomy" id="2714353"/>
    <lineage>
        <taxon>Bacteria</taxon>
        <taxon>Bacillati</taxon>
        <taxon>Bacillota</taxon>
        <taxon>Clostridia</taxon>
        <taxon>Eubacteriales</taxon>
        <taxon>Oscillospiraceae</taxon>
        <taxon>Vescimonas</taxon>
    </lineage>
</organism>
<keyword evidence="7" id="KW-0029">Amino-acid transport</keyword>
<dbReference type="GO" id="GO:0005886">
    <property type="term" value="C:plasma membrane"/>
    <property type="evidence" value="ECO:0007669"/>
    <property type="project" value="UniProtKB-ARBA"/>
</dbReference>
<dbReference type="Gene3D" id="3.30.70.260">
    <property type="match status" value="1"/>
</dbReference>
<dbReference type="InterPro" id="IPR050086">
    <property type="entry name" value="MetN_ABC_transporter-like"/>
</dbReference>
<dbReference type="InterPro" id="IPR003439">
    <property type="entry name" value="ABC_transporter-like_ATP-bd"/>
</dbReference>
<comment type="similarity">
    <text evidence="1">Belongs to the ABC transporter superfamily.</text>
</comment>
<evidence type="ECO:0000256" key="2">
    <source>
        <dbReference type="ARBA" id="ARBA00022448"/>
    </source>
</evidence>
<dbReference type="SMART" id="SM00382">
    <property type="entry name" value="AAA"/>
    <property type="match status" value="1"/>
</dbReference>
<keyword evidence="2" id="KW-0813">Transport</keyword>
<dbReference type="InterPro" id="IPR027417">
    <property type="entry name" value="P-loop_NTPase"/>
</dbReference>
<keyword evidence="11" id="KW-1185">Reference proteome</keyword>
<keyword evidence="5 10" id="KW-0067">ATP-binding</keyword>
<dbReference type="EMBL" id="AP023416">
    <property type="protein sequence ID" value="BCK79348.1"/>
    <property type="molecule type" value="Genomic_DNA"/>
</dbReference>
<evidence type="ECO:0000256" key="4">
    <source>
        <dbReference type="ARBA" id="ARBA00022741"/>
    </source>
</evidence>
<name>A0A810PRV8_9FIRM</name>
<evidence type="ECO:0000256" key="8">
    <source>
        <dbReference type="ARBA" id="ARBA00023136"/>
    </source>
</evidence>
<dbReference type="SUPFAM" id="SSF55021">
    <property type="entry name" value="ACT-like"/>
    <property type="match status" value="1"/>
</dbReference>
<dbReference type="SMART" id="SM00930">
    <property type="entry name" value="NIL"/>
    <property type="match status" value="1"/>
</dbReference>
<keyword evidence="8" id="KW-0472">Membrane</keyword>
<keyword evidence="3" id="KW-1003">Cell membrane</keyword>
<dbReference type="GO" id="GO:0016887">
    <property type="term" value="F:ATP hydrolysis activity"/>
    <property type="evidence" value="ECO:0007669"/>
    <property type="project" value="InterPro"/>
</dbReference>
<sequence length="335" mass="36751">MIELKHICKTFDSGGGEVEALKDVSLTIEKGEIYGIIGMSGAGKSTLVRCMNLLERPTSGEIWVDGQELEQMSAKDLRRARREITMIFQHFNLLMQRTCLRNVCFPMELSGMKKADAEKRARELLDLVGLPDKANAYPAQLSGGQQQRIAIARALATNPKVLLCDEATSALDPNTTHQILQLIRELNRELGITVVIITHQMSVVKEICDKVAILDGGEVAEEGLVSAVFAAPKSAAGRRLVFPGGADALVSDPASERRVRLIFRDSQTTGIPLVARLAAEESIYCNVISASTQKLSREVYGSMLLGIPSAHFDRAVDFIKAYPNIQVEEVEHHVQ</sequence>
<proteinExistence type="inferred from homology"/>
<reference evidence="10" key="1">
    <citation type="submission" date="2020-09" db="EMBL/GenBank/DDBJ databases">
        <title>New species isolated from human feces.</title>
        <authorList>
            <person name="Kitahara M."/>
            <person name="Shigeno Y."/>
            <person name="Shime M."/>
            <person name="Matsumoto Y."/>
            <person name="Nakamura S."/>
            <person name="Motooka D."/>
            <person name="Fukuoka S."/>
            <person name="Nishikawa H."/>
            <person name="Benno Y."/>
        </authorList>
    </citation>
    <scope>NUCLEOTIDE SEQUENCE</scope>
    <source>
        <strain evidence="10">MM35</strain>
        <plasmid evidence="10">pMM35_01</plasmid>
    </source>
</reference>
<dbReference type="FunFam" id="3.40.50.300:FF:000056">
    <property type="entry name" value="Cell division ATP-binding protein FtsE"/>
    <property type="match status" value="1"/>
</dbReference>
<keyword evidence="10" id="KW-0614">Plasmid</keyword>
<feature type="domain" description="ABC transporter" evidence="9">
    <location>
        <begin position="2"/>
        <end position="241"/>
    </location>
</feature>
<dbReference type="RefSeq" id="WP_212820851.1">
    <property type="nucleotide sequence ID" value="NZ_AP023416.1"/>
</dbReference>
<dbReference type="InterPro" id="IPR017871">
    <property type="entry name" value="ABC_transporter-like_CS"/>
</dbReference>
<accession>A0A810PRV8</accession>
<dbReference type="Pfam" id="PF09383">
    <property type="entry name" value="NIL"/>
    <property type="match status" value="1"/>
</dbReference>
<evidence type="ECO:0000256" key="6">
    <source>
        <dbReference type="ARBA" id="ARBA00022967"/>
    </source>
</evidence>
<evidence type="ECO:0000313" key="10">
    <source>
        <dbReference type="EMBL" id="BCK79348.1"/>
    </source>
</evidence>
<dbReference type="InterPro" id="IPR003593">
    <property type="entry name" value="AAA+_ATPase"/>
</dbReference>
<dbReference type="GO" id="GO:0005524">
    <property type="term" value="F:ATP binding"/>
    <property type="evidence" value="ECO:0007669"/>
    <property type="project" value="UniProtKB-KW"/>
</dbReference>
<dbReference type="GO" id="GO:0006865">
    <property type="term" value="P:amino acid transport"/>
    <property type="evidence" value="ECO:0007669"/>
    <property type="project" value="UniProtKB-KW"/>
</dbReference>
<dbReference type="Pfam" id="PF00005">
    <property type="entry name" value="ABC_tran"/>
    <property type="match status" value="1"/>
</dbReference>